<feature type="domain" description="Nitrate/nitrite sensing protein" evidence="2">
    <location>
        <begin position="50"/>
        <end position="212"/>
    </location>
</feature>
<dbReference type="Proteomes" id="UP001589703">
    <property type="component" value="Unassembled WGS sequence"/>
</dbReference>
<keyword evidence="4" id="KW-1185">Reference proteome</keyword>
<dbReference type="Pfam" id="PF08376">
    <property type="entry name" value="NIT"/>
    <property type="match status" value="1"/>
</dbReference>
<reference evidence="3 4" key="1">
    <citation type="submission" date="2024-09" db="EMBL/GenBank/DDBJ databases">
        <authorList>
            <person name="Sun Q."/>
            <person name="Mori K."/>
        </authorList>
    </citation>
    <scope>NUCLEOTIDE SEQUENCE [LARGE SCALE GENOMIC DNA]</scope>
    <source>
        <strain evidence="3 4">JCM 10918</strain>
    </source>
</reference>
<feature type="signal peptide" evidence="1">
    <location>
        <begin position="1"/>
        <end position="23"/>
    </location>
</feature>
<gene>
    <name evidence="3" type="ORF">ACFFRO_02470</name>
</gene>
<protein>
    <submittedName>
        <fullName evidence="3">Nitrate- and nitrite sensing domain-containing protein</fullName>
    </submittedName>
</protein>
<evidence type="ECO:0000313" key="4">
    <source>
        <dbReference type="Proteomes" id="UP001589703"/>
    </source>
</evidence>
<dbReference type="RefSeq" id="WP_247465009.1">
    <property type="nucleotide sequence ID" value="NZ_JBHMAR010000002.1"/>
</dbReference>
<evidence type="ECO:0000259" key="2">
    <source>
        <dbReference type="Pfam" id="PF08376"/>
    </source>
</evidence>
<evidence type="ECO:0000256" key="1">
    <source>
        <dbReference type="SAM" id="SignalP"/>
    </source>
</evidence>
<sequence>MRAKVVCLLMVPVVSLLALWGHATVTTVQDVSRLRQAERPDTRLRAPVAAVLALQTERAEAVRCTTAPSDGCADDLRTPTERTDRTVTALRLGDRHTVAQSEELPAEVARRLETFVTSAAQLHTLRAETLARRTGWDTAHARYTAAVFAAFGVDALTRVQDAGRGTDARVLLESLRAADALAQEDTVLTGAPHRRTARRTAAAALHRRRTVTDTAAEDPMSLVESAGRMHTARLLKSVG</sequence>
<keyword evidence="1" id="KW-0732">Signal</keyword>
<dbReference type="EMBL" id="JBHMAR010000002">
    <property type="protein sequence ID" value="MFB9734018.1"/>
    <property type="molecule type" value="Genomic_DNA"/>
</dbReference>
<name>A0ABV5V857_9ACTN</name>
<accession>A0ABV5V857</accession>
<proteinExistence type="predicted"/>
<comment type="caution">
    <text evidence="3">The sequence shown here is derived from an EMBL/GenBank/DDBJ whole genome shotgun (WGS) entry which is preliminary data.</text>
</comment>
<evidence type="ECO:0000313" key="3">
    <source>
        <dbReference type="EMBL" id="MFB9734018.1"/>
    </source>
</evidence>
<dbReference type="InterPro" id="IPR013587">
    <property type="entry name" value="Nitrate/nitrite_sensing"/>
</dbReference>
<organism evidence="3 4">
    <name type="scientific">Streptomyces thermocoprophilus</name>
    <dbReference type="NCBI Taxonomy" id="78356"/>
    <lineage>
        <taxon>Bacteria</taxon>
        <taxon>Bacillati</taxon>
        <taxon>Actinomycetota</taxon>
        <taxon>Actinomycetes</taxon>
        <taxon>Kitasatosporales</taxon>
        <taxon>Streptomycetaceae</taxon>
        <taxon>Streptomyces</taxon>
    </lineage>
</organism>
<feature type="chain" id="PRO_5046515696" evidence="1">
    <location>
        <begin position="24"/>
        <end position="239"/>
    </location>
</feature>